<protein>
    <recommendedName>
        <fullName evidence="3">Glycosyltransferase</fullName>
    </recommendedName>
</protein>
<comment type="caution">
    <text evidence="1">The sequence shown here is derived from an EMBL/GenBank/DDBJ whole genome shotgun (WGS) entry which is preliminary data.</text>
</comment>
<reference evidence="1 2" key="1">
    <citation type="submission" date="2016-05" db="EMBL/GenBank/DDBJ databases">
        <title>Draft genome sequence of a porcine commensal Rothia nasimurium.</title>
        <authorList>
            <person name="Gaiser R.A."/>
            <person name="Van Baarlen P."/>
            <person name="Wells J.M."/>
        </authorList>
    </citation>
    <scope>NUCLEOTIDE SEQUENCE [LARGE SCALE GENOMIC DNA]</scope>
    <source>
        <strain evidence="1 2">PT-32</strain>
    </source>
</reference>
<dbReference type="PANTHER" id="PTHR12526">
    <property type="entry name" value="GLYCOSYLTRANSFERASE"/>
    <property type="match status" value="1"/>
</dbReference>
<evidence type="ECO:0000313" key="1">
    <source>
        <dbReference type="EMBL" id="ORC15438.1"/>
    </source>
</evidence>
<proteinExistence type="predicted"/>
<evidence type="ECO:0000313" key="2">
    <source>
        <dbReference type="Proteomes" id="UP000192359"/>
    </source>
</evidence>
<accession>A0A1Y1RMT6</accession>
<dbReference type="EMBL" id="LXWF01000043">
    <property type="protein sequence ID" value="ORC15438.1"/>
    <property type="molecule type" value="Genomic_DNA"/>
</dbReference>
<dbReference type="AlphaFoldDB" id="A0A1Y1RMT6"/>
<dbReference type="Proteomes" id="UP000192359">
    <property type="component" value="Unassembled WGS sequence"/>
</dbReference>
<name>A0A1Y1RMT6_9MICC</name>
<organism evidence="1 2">
    <name type="scientific">Rothia nasimurium</name>
    <dbReference type="NCBI Taxonomy" id="85336"/>
    <lineage>
        <taxon>Bacteria</taxon>
        <taxon>Bacillati</taxon>
        <taxon>Actinomycetota</taxon>
        <taxon>Actinomycetes</taxon>
        <taxon>Micrococcales</taxon>
        <taxon>Micrococcaceae</taxon>
        <taxon>Rothia</taxon>
    </lineage>
</organism>
<dbReference type="CDD" id="cd03801">
    <property type="entry name" value="GT4_PimA-like"/>
    <property type="match status" value="1"/>
</dbReference>
<dbReference type="SUPFAM" id="SSF53756">
    <property type="entry name" value="UDP-Glycosyltransferase/glycogen phosphorylase"/>
    <property type="match status" value="1"/>
</dbReference>
<dbReference type="Gene3D" id="3.40.50.2000">
    <property type="entry name" value="Glycogen Phosphorylase B"/>
    <property type="match status" value="2"/>
</dbReference>
<dbReference type="OrthoDB" id="5142720at2"/>
<sequence>MKYSVVIISNGVPKIEPTSAGERLIRELYFALKAVGHTPIIFSAQPLNGEAESYDVDHIFIRVNSDSRFTHIRNLYNSWSPNIQLLKGIKANSAALSILQQARIVDLQWSSNLLLAPWIKRLNPQAQVIGTFHDISEQRFKRRGRSERNPVKALYWRALAVAASASENFYSRSLDTLVTLSDKDFHLLALEPGFRESCQVILPPVYTTRALPQRQADDSTILFVGTMYRWENHEAVEWFIREILPGVWKKKPHARLLVAGESPSADLVALGSDARIEFLGFVDDVEPLYARAALVVAPIRLGSGVKFKTLDAILRGIPVVSTNAGIEGIARVGWVSKLANSADSFTQAVIDVLSAPEVYAEKAKVSCDEAKSLYSSEAYRNRIAQVYGRGDE</sequence>
<dbReference type="Pfam" id="PF13692">
    <property type="entry name" value="Glyco_trans_1_4"/>
    <property type="match status" value="1"/>
</dbReference>
<evidence type="ECO:0008006" key="3">
    <source>
        <dbReference type="Google" id="ProtNLM"/>
    </source>
</evidence>
<keyword evidence="2" id="KW-1185">Reference proteome</keyword>
<gene>
    <name evidence="1" type="ORF">A7979_06785</name>
</gene>